<dbReference type="Proteomes" id="UP000231564">
    <property type="component" value="Chromosome MARIT"/>
</dbReference>
<reference evidence="2 3" key="1">
    <citation type="submission" date="2016-11" db="EMBL/GenBank/DDBJ databases">
        <authorList>
            <person name="Jaros S."/>
            <person name="Januszkiewicz K."/>
            <person name="Wedrychowicz H."/>
        </authorList>
    </citation>
    <scope>NUCLEOTIDE SEQUENCE [LARGE SCALE GENOMIC DNA]</scope>
    <source>
        <strain evidence="2">NCIMB 2154T</strain>
    </source>
</reference>
<protein>
    <recommendedName>
        <fullName evidence="4">Transmembrane protein</fullName>
    </recommendedName>
</protein>
<evidence type="ECO:0000313" key="3">
    <source>
        <dbReference type="Proteomes" id="UP000231564"/>
    </source>
</evidence>
<gene>
    <name evidence="2" type="ORF">MARIT_1926</name>
</gene>
<accession>A0A2H1EAP7</accession>
<evidence type="ECO:0008006" key="4">
    <source>
        <dbReference type="Google" id="ProtNLM"/>
    </source>
</evidence>
<evidence type="ECO:0000313" key="2">
    <source>
        <dbReference type="EMBL" id="SFZ83174.1"/>
    </source>
</evidence>
<feature type="transmembrane region" description="Helical" evidence="1">
    <location>
        <begin position="12"/>
        <end position="29"/>
    </location>
</feature>
<evidence type="ECO:0000256" key="1">
    <source>
        <dbReference type="SAM" id="Phobius"/>
    </source>
</evidence>
<dbReference type="AlphaFoldDB" id="A0A2H1EAP7"/>
<dbReference type="EMBL" id="LT634361">
    <property type="protein sequence ID" value="SFZ83174.1"/>
    <property type="molecule type" value="Genomic_DNA"/>
</dbReference>
<keyword evidence="1" id="KW-0812">Transmembrane</keyword>
<feature type="transmembrane region" description="Helical" evidence="1">
    <location>
        <begin position="123"/>
        <end position="143"/>
    </location>
</feature>
<keyword evidence="1" id="KW-1133">Transmembrane helix</keyword>
<dbReference type="KEGG" id="tmar:MARIT_1926"/>
<feature type="transmembrane region" description="Helical" evidence="1">
    <location>
        <begin position="96"/>
        <end position="117"/>
    </location>
</feature>
<proteinExistence type="predicted"/>
<dbReference type="RefSeq" id="WP_024739990.1">
    <property type="nucleotide sequence ID" value="NZ_BAUG01000002.1"/>
</dbReference>
<name>A0A2H1EAP7_9FLAO</name>
<keyword evidence="3" id="KW-1185">Reference proteome</keyword>
<sequence>MCKTIAKNQRTAIFVTIGILSLSLTFAILGLIANLAIWTTAASVGLMSLSFAMALGARGNIWKLLDELPKLLECLYQSNNDKCLSLFHKIKASVKLIHGLLIVCCILIISAAAISWLPLWGAIAIGVAIAMIGTCLGLIIALANHYTKIINCIV</sequence>
<dbReference type="GeneID" id="47723426"/>
<keyword evidence="1" id="KW-0472">Membrane</keyword>
<organism evidence="2 3">
    <name type="scientific">Tenacibaculum maritimum NCIMB 2154</name>
    <dbReference type="NCBI Taxonomy" id="1349785"/>
    <lineage>
        <taxon>Bacteria</taxon>
        <taxon>Pseudomonadati</taxon>
        <taxon>Bacteroidota</taxon>
        <taxon>Flavobacteriia</taxon>
        <taxon>Flavobacteriales</taxon>
        <taxon>Flavobacteriaceae</taxon>
        <taxon>Tenacibaculum</taxon>
    </lineage>
</organism>
<feature type="transmembrane region" description="Helical" evidence="1">
    <location>
        <begin position="35"/>
        <end position="55"/>
    </location>
</feature>